<keyword evidence="2" id="KW-1185">Reference proteome</keyword>
<dbReference type="EMBL" id="JAPMLT010000003">
    <property type="protein sequence ID" value="MCX7570109.1"/>
    <property type="molecule type" value="Genomic_DNA"/>
</dbReference>
<comment type="caution">
    <text evidence="1">The sequence shown here is derived from an EMBL/GenBank/DDBJ whole genome shotgun (WGS) entry which is preliminary data.</text>
</comment>
<dbReference type="RefSeq" id="WP_267151351.1">
    <property type="nucleotide sequence ID" value="NZ_JAPMLT010000003.1"/>
</dbReference>
<protein>
    <submittedName>
        <fullName evidence="1">Uncharacterized protein</fullName>
    </submittedName>
</protein>
<evidence type="ECO:0000313" key="1">
    <source>
        <dbReference type="EMBL" id="MCX7570109.1"/>
    </source>
</evidence>
<reference evidence="1 2" key="1">
    <citation type="submission" date="2022-11" db="EMBL/GenBank/DDBJ databases">
        <title>Study of microbial diversity in lake waters.</title>
        <authorList>
            <person name="Zhang J."/>
        </authorList>
    </citation>
    <scope>NUCLEOTIDE SEQUENCE [LARGE SCALE GENOMIC DNA]</scope>
    <source>
        <strain evidence="1 2">DT12</strain>
    </source>
</reference>
<proteinExistence type="predicted"/>
<gene>
    <name evidence="1" type="ORF">OS242_09040</name>
</gene>
<evidence type="ECO:0000313" key="2">
    <source>
        <dbReference type="Proteomes" id="UP001208017"/>
    </source>
</evidence>
<accession>A0ABT3X5W7</accession>
<sequence length="58" mass="6266">MTQEIAQDITPGAAVLAVGNFPAIHACVQEATFKDHLLQANSLTELFTQAGMQLFLYS</sequence>
<name>A0ABT3X5W7_9BACL</name>
<organism evidence="1 2">
    <name type="scientific">Tumebacillus lacus</name>
    <dbReference type="NCBI Taxonomy" id="2995335"/>
    <lineage>
        <taxon>Bacteria</taxon>
        <taxon>Bacillati</taxon>
        <taxon>Bacillota</taxon>
        <taxon>Bacilli</taxon>
        <taxon>Bacillales</taxon>
        <taxon>Alicyclobacillaceae</taxon>
        <taxon>Tumebacillus</taxon>
    </lineage>
</organism>
<dbReference type="Proteomes" id="UP001208017">
    <property type="component" value="Unassembled WGS sequence"/>
</dbReference>